<dbReference type="NCBIfam" id="TIGR01297">
    <property type="entry name" value="CDF"/>
    <property type="match status" value="1"/>
</dbReference>
<dbReference type="GO" id="GO:0006882">
    <property type="term" value="P:intracellular zinc ion homeostasis"/>
    <property type="evidence" value="ECO:0007669"/>
    <property type="project" value="InterPro"/>
</dbReference>
<accession>A0A7S0SJQ5</accession>
<keyword evidence="4 6" id="KW-1133">Transmembrane helix</keyword>
<evidence type="ECO:0000256" key="5">
    <source>
        <dbReference type="ARBA" id="ARBA00023136"/>
    </source>
</evidence>
<keyword evidence="2" id="KW-0813">Transport</keyword>
<organism evidence="8">
    <name type="scientific">Mantoniella antarctica</name>
    <dbReference type="NCBI Taxonomy" id="81844"/>
    <lineage>
        <taxon>Eukaryota</taxon>
        <taxon>Viridiplantae</taxon>
        <taxon>Chlorophyta</taxon>
        <taxon>Mamiellophyceae</taxon>
        <taxon>Mamiellales</taxon>
        <taxon>Mamiellaceae</taxon>
        <taxon>Mantoniella</taxon>
    </lineage>
</organism>
<feature type="transmembrane region" description="Helical" evidence="6">
    <location>
        <begin position="149"/>
        <end position="172"/>
    </location>
</feature>
<protein>
    <recommendedName>
        <fullName evidence="7">Cation efflux protein transmembrane domain-containing protein</fullName>
    </recommendedName>
</protein>
<proteinExistence type="predicted"/>
<feature type="transmembrane region" description="Helical" evidence="6">
    <location>
        <begin position="82"/>
        <end position="102"/>
    </location>
</feature>
<dbReference type="PANTHER" id="PTHR45755">
    <property type="match status" value="1"/>
</dbReference>
<evidence type="ECO:0000256" key="3">
    <source>
        <dbReference type="ARBA" id="ARBA00022692"/>
    </source>
</evidence>
<dbReference type="InterPro" id="IPR002524">
    <property type="entry name" value="Cation_efflux"/>
</dbReference>
<dbReference type="SUPFAM" id="SSF161111">
    <property type="entry name" value="Cation efflux protein transmembrane domain-like"/>
    <property type="match status" value="1"/>
</dbReference>
<name>A0A7S0SJQ5_9CHLO</name>
<evidence type="ECO:0000256" key="1">
    <source>
        <dbReference type="ARBA" id="ARBA00004141"/>
    </source>
</evidence>
<feature type="domain" description="Cation efflux protein transmembrane" evidence="7">
    <location>
        <begin position="82"/>
        <end position="281"/>
    </location>
</feature>
<dbReference type="GO" id="GO:0005794">
    <property type="term" value="C:Golgi apparatus"/>
    <property type="evidence" value="ECO:0007669"/>
    <property type="project" value="TreeGrafter"/>
</dbReference>
<keyword evidence="3 6" id="KW-0812">Transmembrane</keyword>
<gene>
    <name evidence="8" type="ORF">MANT1106_LOCUS8955</name>
</gene>
<dbReference type="EMBL" id="HBFC01015255">
    <property type="protein sequence ID" value="CAD8706272.1"/>
    <property type="molecule type" value="Transcribed_RNA"/>
</dbReference>
<dbReference type="Gene3D" id="1.20.1510.10">
    <property type="entry name" value="Cation efflux protein transmembrane domain"/>
    <property type="match status" value="1"/>
</dbReference>
<evidence type="ECO:0000313" key="8">
    <source>
        <dbReference type="EMBL" id="CAD8706272.1"/>
    </source>
</evidence>
<dbReference type="InterPro" id="IPR058533">
    <property type="entry name" value="Cation_efflux_TM"/>
</dbReference>
<comment type="subcellular location">
    <subcellularLocation>
        <location evidence="1">Membrane</location>
        <topology evidence="1">Multi-pass membrane protein</topology>
    </subcellularLocation>
</comment>
<evidence type="ECO:0000256" key="4">
    <source>
        <dbReference type="ARBA" id="ARBA00022989"/>
    </source>
</evidence>
<dbReference type="InterPro" id="IPR027469">
    <property type="entry name" value="Cation_efflux_TMD_sf"/>
</dbReference>
<dbReference type="InterPro" id="IPR045316">
    <property type="entry name" value="Msc2-like"/>
</dbReference>
<dbReference type="GO" id="GO:0005385">
    <property type="term" value="F:zinc ion transmembrane transporter activity"/>
    <property type="evidence" value="ECO:0007669"/>
    <property type="project" value="InterPro"/>
</dbReference>
<evidence type="ECO:0000259" key="7">
    <source>
        <dbReference type="Pfam" id="PF01545"/>
    </source>
</evidence>
<dbReference type="AlphaFoldDB" id="A0A7S0SJQ5"/>
<dbReference type="Pfam" id="PF01545">
    <property type="entry name" value="Cation_efflux"/>
    <property type="match status" value="1"/>
</dbReference>
<reference evidence="8" key="1">
    <citation type="submission" date="2021-01" db="EMBL/GenBank/DDBJ databases">
        <authorList>
            <person name="Corre E."/>
            <person name="Pelletier E."/>
            <person name="Niang G."/>
            <person name="Scheremetjew M."/>
            <person name="Finn R."/>
            <person name="Kale V."/>
            <person name="Holt S."/>
            <person name="Cochrane G."/>
            <person name="Meng A."/>
            <person name="Brown T."/>
            <person name="Cohen L."/>
        </authorList>
    </citation>
    <scope>NUCLEOTIDE SEQUENCE</scope>
    <source>
        <strain evidence="8">SL-175</strain>
    </source>
</reference>
<evidence type="ECO:0000256" key="2">
    <source>
        <dbReference type="ARBA" id="ARBA00022448"/>
    </source>
</evidence>
<dbReference type="PANTHER" id="PTHR45755:SF3">
    <property type="entry name" value="METAL TOLERANCE PROTEIN C2"/>
    <property type="match status" value="1"/>
</dbReference>
<feature type="transmembrane region" description="Helical" evidence="6">
    <location>
        <begin position="108"/>
        <end position="129"/>
    </location>
</feature>
<sequence length="365" mass="40057">MMGASPGGGGGLTHLSGSSRDLGLFVTRGGDSVDDGTTLRRGGDDVSKLRRSLRLDPLRWVRRRATQVLARWLWLTRDGRKLFAFIAMNVVYFTVELAWGLYTARIGLISDAFHLCFGCCVLTVSLYAIAHSRAPPDLLFSYGYGRMEVLAGFTNACFLMFMAFSLLVEALHSIIEENPQHPPYLLGSAVTNCSINLVGVVLFRRYARATVAYRCAQDMNLHGIFLHMVSDSMRSGCVIVATWLRYGAGVHHAEAATDLACAAAICALVFPLFRSTSRVLLQSTPEEVHVAALERCLREVLAVRGVEACVDARFWAMAPGSLVGTLALRIDRRADDAAVLRLVRSAYESRLGRVNLTVQLERTPA</sequence>
<evidence type="ECO:0000256" key="6">
    <source>
        <dbReference type="SAM" id="Phobius"/>
    </source>
</evidence>
<dbReference type="GO" id="GO:0016020">
    <property type="term" value="C:membrane"/>
    <property type="evidence" value="ECO:0007669"/>
    <property type="project" value="UniProtKB-SubCell"/>
</dbReference>
<feature type="transmembrane region" description="Helical" evidence="6">
    <location>
        <begin position="184"/>
        <end position="203"/>
    </location>
</feature>
<keyword evidence="5 6" id="KW-0472">Membrane</keyword>